<reference evidence="1" key="1">
    <citation type="submission" date="2022-06" db="EMBL/GenBank/DDBJ databases">
        <title>Phylogenomic reconstructions and comparative analyses of Kickxellomycotina fungi.</title>
        <authorList>
            <person name="Reynolds N.K."/>
            <person name="Stajich J.E."/>
            <person name="Barry K."/>
            <person name="Grigoriev I.V."/>
            <person name="Crous P."/>
            <person name="Smith M.E."/>
        </authorList>
    </citation>
    <scope>NUCLEOTIDE SEQUENCE</scope>
    <source>
        <strain evidence="1">RSA 2271</strain>
    </source>
</reference>
<comment type="caution">
    <text evidence="1">The sequence shown here is derived from an EMBL/GenBank/DDBJ whole genome shotgun (WGS) entry which is preliminary data.</text>
</comment>
<evidence type="ECO:0000313" key="1">
    <source>
        <dbReference type="EMBL" id="KAJ1680386.1"/>
    </source>
</evidence>
<dbReference type="Proteomes" id="UP001145114">
    <property type="component" value="Unassembled WGS sequence"/>
</dbReference>
<keyword evidence="2" id="KW-1185">Reference proteome</keyword>
<sequence length="312" mass="34877">MVKPKKAKLRDKLKSFITKQSKRPKTATAGQSGHASTSRGSKGASPQAPNQQQKKKQVHRFDFPYSATNRILLVGEGNFSFAHSLAATFKDASNMIATAYDTESVVYQKYPDARHHINEFRKLGGQAMFDVDATKLEKRRLLKGKQFDRIVFNFPHVGLGIKDRDRNIHSNQELLLGFFSSASGLLSPVSPGDKTTGGEIHVSLKSGLPYDDWGIRGLARKAGLVGKATVPFDLEWFPLYQHRRTLGFKTGLSVGENQEIAEKHPKIYMFLRSPSAEQSLQVGNETRGSSSTKKRNKRYRDEEDSESDESEC</sequence>
<proteinExistence type="predicted"/>
<accession>A0ACC1HXG6</accession>
<protein>
    <submittedName>
        <fullName evidence="1">Uncharacterized protein</fullName>
    </submittedName>
</protein>
<evidence type="ECO:0000313" key="2">
    <source>
        <dbReference type="Proteomes" id="UP001145114"/>
    </source>
</evidence>
<gene>
    <name evidence="1" type="ORF">EV182_000107</name>
</gene>
<organism evidence="1 2">
    <name type="scientific">Spiromyces aspiralis</name>
    <dbReference type="NCBI Taxonomy" id="68401"/>
    <lineage>
        <taxon>Eukaryota</taxon>
        <taxon>Fungi</taxon>
        <taxon>Fungi incertae sedis</taxon>
        <taxon>Zoopagomycota</taxon>
        <taxon>Kickxellomycotina</taxon>
        <taxon>Kickxellomycetes</taxon>
        <taxon>Kickxellales</taxon>
        <taxon>Kickxellaceae</taxon>
        <taxon>Spiromyces</taxon>
    </lineage>
</organism>
<name>A0ACC1HXG6_9FUNG</name>
<dbReference type="EMBL" id="JAMZIH010000003">
    <property type="protein sequence ID" value="KAJ1680386.1"/>
    <property type="molecule type" value="Genomic_DNA"/>
</dbReference>